<protein>
    <submittedName>
        <fullName evidence="1">Uncharacterized protein</fullName>
    </submittedName>
</protein>
<proteinExistence type="predicted"/>
<dbReference type="RefSeq" id="WP_012048804.1">
    <property type="nucleotide sequence ID" value="NZ_CP059319.1"/>
</dbReference>
<dbReference type="AlphaFoldDB" id="A0A975D0J7"/>
<dbReference type="Proteomes" id="UP000664914">
    <property type="component" value="Chromosome"/>
</dbReference>
<sequence>MRWTLATGLGAGLGLLLAAGLAWAGLDALAAARARLWTVEARASAGAVPTRRLLPVEASHGQEDRRAAEAALLAAIRGAAADRRLLLERVAPVAADRALPAELAADVTVSGPEPDVLGFARAIETARPAIRFARWRIGRTGPAETAIRLDARAMAVWEPR</sequence>
<reference evidence="1" key="2">
    <citation type="submission" date="2021-04" db="EMBL/GenBank/DDBJ databases">
        <title>Isolation and genomic analysis of the ibuprofen-degrading bacterium Sphingomonas strain MPO218.</title>
        <authorList>
            <person name="Aulestia M."/>
            <person name="Flores A."/>
            <person name="Mangas E.L."/>
            <person name="Perez-Pulido A.J."/>
            <person name="Santero E."/>
            <person name="Camacho E.M."/>
        </authorList>
    </citation>
    <scope>NUCLEOTIDE SEQUENCE</scope>
    <source>
        <strain evidence="1">MPO218</strain>
    </source>
</reference>
<evidence type="ECO:0000313" key="1">
    <source>
        <dbReference type="EMBL" id="QTH20657.1"/>
    </source>
</evidence>
<accession>A0A975D0J7</accession>
<dbReference type="EMBL" id="CP059319">
    <property type="protein sequence ID" value="QTH20657.1"/>
    <property type="molecule type" value="Genomic_DNA"/>
</dbReference>
<name>A0A975D0J7_9SPHN</name>
<reference evidence="1" key="1">
    <citation type="submission" date="2020-07" db="EMBL/GenBank/DDBJ databases">
        <authorList>
            <person name="Camacho E."/>
        </authorList>
    </citation>
    <scope>NUCLEOTIDE SEQUENCE</scope>
    <source>
        <strain evidence="1">MPO218</strain>
    </source>
</reference>
<evidence type="ECO:0000313" key="2">
    <source>
        <dbReference type="Proteomes" id="UP000664914"/>
    </source>
</evidence>
<gene>
    <name evidence="1" type="ORF">HRJ34_20295</name>
</gene>
<organism evidence="1 2">
    <name type="scientific">Rhizorhabdus wittichii</name>
    <dbReference type="NCBI Taxonomy" id="160791"/>
    <lineage>
        <taxon>Bacteria</taxon>
        <taxon>Pseudomonadati</taxon>
        <taxon>Pseudomonadota</taxon>
        <taxon>Alphaproteobacteria</taxon>
        <taxon>Sphingomonadales</taxon>
        <taxon>Sphingomonadaceae</taxon>
        <taxon>Rhizorhabdus</taxon>
    </lineage>
</organism>